<dbReference type="InterPro" id="IPR050153">
    <property type="entry name" value="Metal_Ion_Import_ABC"/>
</dbReference>
<dbReference type="SUPFAM" id="SSF52540">
    <property type="entry name" value="P-loop containing nucleoside triphosphate hydrolases"/>
    <property type="match status" value="1"/>
</dbReference>
<dbReference type="InterPro" id="IPR003593">
    <property type="entry name" value="AAA+_ATPase"/>
</dbReference>
<comment type="similarity">
    <text evidence="1">Belongs to the ABC transporter superfamily.</text>
</comment>
<dbReference type="InterPro" id="IPR003439">
    <property type="entry name" value="ABC_transporter-like_ATP-bd"/>
</dbReference>
<dbReference type="PANTHER" id="PTHR42734:SF6">
    <property type="entry name" value="MOLYBDATE IMPORT ATP-BINDING PROTEIN MOLC"/>
    <property type="match status" value="1"/>
</dbReference>
<evidence type="ECO:0000256" key="4">
    <source>
        <dbReference type="ARBA" id="ARBA00022840"/>
    </source>
</evidence>
<dbReference type="Pfam" id="PF00005">
    <property type="entry name" value="ABC_tran"/>
    <property type="match status" value="1"/>
</dbReference>
<keyword evidence="3" id="KW-0547">Nucleotide-binding</keyword>
<evidence type="ECO:0000313" key="7">
    <source>
        <dbReference type="Proteomes" id="UP000051160"/>
    </source>
</evidence>
<comment type="caution">
    <text evidence="6">The sequence shown here is derived from an EMBL/GenBank/DDBJ whole genome shotgun (WGS) entry which is preliminary data.</text>
</comment>
<gene>
    <name evidence="6" type="ORF">FD04_GL000758</name>
</gene>
<evidence type="ECO:0000256" key="2">
    <source>
        <dbReference type="ARBA" id="ARBA00022448"/>
    </source>
</evidence>
<dbReference type="SMART" id="SM00382">
    <property type="entry name" value="AAA"/>
    <property type="match status" value="1"/>
</dbReference>
<dbReference type="InterPro" id="IPR017871">
    <property type="entry name" value="ABC_transporter-like_CS"/>
</dbReference>
<keyword evidence="4 6" id="KW-0067">ATP-binding</keyword>
<protein>
    <submittedName>
        <fullName evidence="6">ABC transporter, ATP-binding protein</fullName>
    </submittedName>
</protein>
<evidence type="ECO:0000259" key="5">
    <source>
        <dbReference type="PROSITE" id="PS50893"/>
    </source>
</evidence>
<reference evidence="6 7" key="1">
    <citation type="journal article" date="2015" name="Genome Announc.">
        <title>Expanding the biotechnology potential of lactobacilli through comparative genomics of 213 strains and associated genera.</title>
        <authorList>
            <person name="Sun Z."/>
            <person name="Harris H.M."/>
            <person name="McCann A."/>
            <person name="Guo C."/>
            <person name="Argimon S."/>
            <person name="Zhang W."/>
            <person name="Yang X."/>
            <person name="Jeffery I.B."/>
            <person name="Cooney J.C."/>
            <person name="Kagawa T.F."/>
            <person name="Liu W."/>
            <person name="Song Y."/>
            <person name="Salvetti E."/>
            <person name="Wrobel A."/>
            <person name="Rasinkangas P."/>
            <person name="Parkhill J."/>
            <person name="Rea M.C."/>
            <person name="O'Sullivan O."/>
            <person name="Ritari J."/>
            <person name="Douillard F.P."/>
            <person name="Paul Ross R."/>
            <person name="Yang R."/>
            <person name="Briner A.E."/>
            <person name="Felis G.E."/>
            <person name="de Vos W.M."/>
            <person name="Barrangou R."/>
            <person name="Klaenhammer T.R."/>
            <person name="Caufield P.W."/>
            <person name="Cui Y."/>
            <person name="Zhang H."/>
            <person name="O'Toole P.W."/>
        </authorList>
    </citation>
    <scope>NUCLEOTIDE SEQUENCE [LARGE SCALE GENOMIC DNA]</scope>
    <source>
        <strain evidence="6 7">DSM 19909</strain>
    </source>
</reference>
<dbReference type="GO" id="GO:0005524">
    <property type="term" value="F:ATP binding"/>
    <property type="evidence" value="ECO:0007669"/>
    <property type="project" value="UniProtKB-KW"/>
</dbReference>
<dbReference type="OrthoDB" id="9806726at2"/>
<organism evidence="6 7">
    <name type="scientific">Secundilactobacillus odoratitofui DSM 19909 = JCM 15043</name>
    <dbReference type="NCBI Taxonomy" id="1423776"/>
    <lineage>
        <taxon>Bacteria</taxon>
        <taxon>Bacillati</taxon>
        <taxon>Bacillota</taxon>
        <taxon>Bacilli</taxon>
        <taxon>Lactobacillales</taxon>
        <taxon>Lactobacillaceae</taxon>
        <taxon>Secundilactobacillus</taxon>
    </lineage>
</organism>
<feature type="domain" description="ABC transporter" evidence="5">
    <location>
        <begin position="1"/>
        <end position="240"/>
    </location>
</feature>
<evidence type="ECO:0000256" key="3">
    <source>
        <dbReference type="ARBA" id="ARBA00022741"/>
    </source>
</evidence>
<dbReference type="PATRIC" id="fig|1423776.4.peg.765"/>
<keyword evidence="2" id="KW-0813">Transport</keyword>
<evidence type="ECO:0000313" key="6">
    <source>
        <dbReference type="EMBL" id="KRK97788.1"/>
    </source>
</evidence>
<accession>A0A0R1LPI3</accession>
<dbReference type="EMBL" id="AZEE01000028">
    <property type="protein sequence ID" value="KRK97788.1"/>
    <property type="molecule type" value="Genomic_DNA"/>
</dbReference>
<name>A0A0R1LPI3_9LACO</name>
<sequence>MSLLDVSHLAYHYPKQAVLFQDINCQLQAGQVLTILGPNGIGKSTLLKCLMGLLKPTSGTISMNNVPLAKQSVKQLAQLVAYVPQHVPDPGSLTVNDYVVTGRTPYMSFAQAPGAEEYARVEDALAQLGLTQLANRQVNTLSGGQFQLVTIAKALVQEPQLVILDEPTAALDFGRQRQVLALIQDLAQHHFAVIHTTHNPNHAFQLGHMVGLFSPDGSFETGTPDELLTEERLQQTYQTPLKLIYEPTLGRMICELPSF</sequence>
<dbReference type="PROSITE" id="PS50893">
    <property type="entry name" value="ABC_TRANSPORTER_2"/>
    <property type="match status" value="1"/>
</dbReference>
<dbReference type="GO" id="GO:0016887">
    <property type="term" value="F:ATP hydrolysis activity"/>
    <property type="evidence" value="ECO:0007669"/>
    <property type="project" value="InterPro"/>
</dbReference>
<proteinExistence type="inferred from homology"/>
<dbReference type="PANTHER" id="PTHR42734">
    <property type="entry name" value="METAL TRANSPORT SYSTEM ATP-BINDING PROTEIN TM_0124-RELATED"/>
    <property type="match status" value="1"/>
</dbReference>
<dbReference type="PROSITE" id="PS00211">
    <property type="entry name" value="ABC_TRANSPORTER_1"/>
    <property type="match status" value="1"/>
</dbReference>
<dbReference type="FunFam" id="3.40.50.300:FF:000134">
    <property type="entry name" value="Iron-enterobactin ABC transporter ATP-binding protein"/>
    <property type="match status" value="1"/>
</dbReference>
<dbReference type="RefSeq" id="WP_056947588.1">
    <property type="nucleotide sequence ID" value="NZ_AZEE01000028.1"/>
</dbReference>
<dbReference type="STRING" id="1423776.FD04_GL000758"/>
<evidence type="ECO:0000256" key="1">
    <source>
        <dbReference type="ARBA" id="ARBA00005417"/>
    </source>
</evidence>
<dbReference type="AlphaFoldDB" id="A0A0R1LPI3"/>
<dbReference type="Gene3D" id="3.40.50.300">
    <property type="entry name" value="P-loop containing nucleotide triphosphate hydrolases"/>
    <property type="match status" value="1"/>
</dbReference>
<dbReference type="CDD" id="cd03214">
    <property type="entry name" value="ABC_Iron-Siderophores_B12_Hemin"/>
    <property type="match status" value="1"/>
</dbReference>
<dbReference type="Proteomes" id="UP000051160">
    <property type="component" value="Unassembled WGS sequence"/>
</dbReference>
<keyword evidence="7" id="KW-1185">Reference proteome</keyword>
<dbReference type="InterPro" id="IPR027417">
    <property type="entry name" value="P-loop_NTPase"/>
</dbReference>